<gene>
    <name evidence="7" type="primary">fabD</name>
    <name evidence="7" type="ORF">E8L90_06170</name>
</gene>
<dbReference type="OrthoDB" id="9805460at2"/>
<dbReference type="PANTHER" id="PTHR42681">
    <property type="entry name" value="MALONYL-COA-ACYL CARRIER PROTEIN TRANSACYLASE, MITOCHONDRIAL"/>
    <property type="match status" value="1"/>
</dbReference>
<dbReference type="SUPFAM" id="SSF55048">
    <property type="entry name" value="Probable ACP-binding domain of malonyl-CoA ACP transacylase"/>
    <property type="match status" value="1"/>
</dbReference>
<sequence>MTKVGVVFPGQGSQAVGMGKKLYEQFDLAREVFEEANEVLGFDLKKICFEGTMEELTKTDITQPAILTASVAAYRVMMEEAGIVPAYLAGHSLGEYSALTCTNAISFADAVRLVHLRGKFMQEAVPVGFGAMTAVYGVEVELIDQVCRQVSTAENLVVISNVNSTDQIVISGHAIAVEQASVKLKEQKAKLIPLKVSAPFHSPLMQPAADCMREELEKVIYNDLTYPVLSNVTALPYVSKESIIDNLTEQIVQPVQWLDSMKYLERHGVTTLIEMGPQTVLRNLMRKIAPSVEAYTYTDEKDAAIIREKRVAAAPAAEPDKLKFMIRCLAIAVCTKNNNWDNEAYSNGVIQPYRNVQRMVEELEQNNQEPTFDQFKAAYEMLQSVFETKQTPQEERDERFEQLFSETGTKELIKLLETQPAL</sequence>
<dbReference type="EC" id="2.3.1.39" evidence="2"/>
<protein>
    <recommendedName>
        <fullName evidence="2">[acyl-carrier-protein] S-malonyltransferase</fullName>
        <ecNumber evidence="2">2.3.1.39</ecNumber>
    </recommendedName>
</protein>
<evidence type="ECO:0000256" key="1">
    <source>
        <dbReference type="ARBA" id="ARBA00008217"/>
    </source>
</evidence>
<dbReference type="PANTHER" id="PTHR42681:SF1">
    <property type="entry name" value="MALONYL-COA-ACYL CARRIER PROTEIN TRANSACYLASE, MITOCHONDRIAL"/>
    <property type="match status" value="1"/>
</dbReference>
<dbReference type="RefSeq" id="WP_137028454.1">
    <property type="nucleotide sequence ID" value="NZ_SZNK01000001.1"/>
</dbReference>
<comment type="catalytic activity">
    <reaction evidence="5">
        <text>holo-[ACP] + malonyl-CoA = malonyl-[ACP] + CoA</text>
        <dbReference type="Rhea" id="RHEA:41792"/>
        <dbReference type="Rhea" id="RHEA-COMP:9623"/>
        <dbReference type="Rhea" id="RHEA-COMP:9685"/>
        <dbReference type="ChEBI" id="CHEBI:57287"/>
        <dbReference type="ChEBI" id="CHEBI:57384"/>
        <dbReference type="ChEBI" id="CHEBI:64479"/>
        <dbReference type="ChEBI" id="CHEBI:78449"/>
        <dbReference type="EC" id="2.3.1.39"/>
    </reaction>
</comment>
<evidence type="ECO:0000256" key="3">
    <source>
        <dbReference type="ARBA" id="ARBA00022679"/>
    </source>
</evidence>
<dbReference type="SUPFAM" id="SSF52151">
    <property type="entry name" value="FabD/lysophospholipase-like"/>
    <property type="match status" value="1"/>
</dbReference>
<dbReference type="Proteomes" id="UP000307841">
    <property type="component" value="Unassembled WGS sequence"/>
</dbReference>
<feature type="domain" description="Malonyl-CoA:ACP transacylase (MAT)" evidence="6">
    <location>
        <begin position="7"/>
        <end position="321"/>
    </location>
</feature>
<dbReference type="EMBL" id="SZNK01000001">
    <property type="protein sequence ID" value="TKI55075.1"/>
    <property type="molecule type" value="Genomic_DNA"/>
</dbReference>
<dbReference type="FunFam" id="3.30.70.250:FF:000001">
    <property type="entry name" value="Malonyl CoA-acyl carrier protein transacylase"/>
    <property type="match status" value="1"/>
</dbReference>
<dbReference type="InterPro" id="IPR016036">
    <property type="entry name" value="Malonyl_transacylase_ACP-bd"/>
</dbReference>
<dbReference type="GO" id="GO:0006633">
    <property type="term" value="P:fatty acid biosynthetic process"/>
    <property type="evidence" value="ECO:0007669"/>
    <property type="project" value="TreeGrafter"/>
</dbReference>
<accession>A0A4U2Y4U3</accession>
<comment type="caution">
    <text evidence="7">The sequence shown here is derived from an EMBL/GenBank/DDBJ whole genome shotgun (WGS) entry which is preliminary data.</text>
</comment>
<dbReference type="NCBIfam" id="TIGR00128">
    <property type="entry name" value="fabD"/>
    <property type="match status" value="1"/>
</dbReference>
<organism evidence="7 8">
    <name type="scientific">Brevibacillus antibioticus</name>
    <dbReference type="NCBI Taxonomy" id="2570228"/>
    <lineage>
        <taxon>Bacteria</taxon>
        <taxon>Bacillati</taxon>
        <taxon>Bacillota</taxon>
        <taxon>Bacilli</taxon>
        <taxon>Bacillales</taxon>
        <taxon>Paenibacillaceae</taxon>
        <taxon>Brevibacillus</taxon>
    </lineage>
</organism>
<keyword evidence="8" id="KW-1185">Reference proteome</keyword>
<dbReference type="InterPro" id="IPR001227">
    <property type="entry name" value="Ac_transferase_dom_sf"/>
</dbReference>
<evidence type="ECO:0000259" key="6">
    <source>
        <dbReference type="SMART" id="SM00827"/>
    </source>
</evidence>
<dbReference type="Gene3D" id="3.40.366.10">
    <property type="entry name" value="Malonyl-Coenzyme A Acyl Carrier Protein, domain 2"/>
    <property type="match status" value="1"/>
</dbReference>
<name>A0A4U2Y4U3_9BACL</name>
<keyword evidence="3 7" id="KW-0808">Transferase</keyword>
<dbReference type="Pfam" id="PF00698">
    <property type="entry name" value="Acyl_transf_1"/>
    <property type="match status" value="1"/>
</dbReference>
<dbReference type="InterPro" id="IPR014043">
    <property type="entry name" value="Acyl_transferase_dom"/>
</dbReference>
<proteinExistence type="inferred from homology"/>
<dbReference type="GO" id="GO:0005829">
    <property type="term" value="C:cytosol"/>
    <property type="evidence" value="ECO:0007669"/>
    <property type="project" value="TreeGrafter"/>
</dbReference>
<dbReference type="AlphaFoldDB" id="A0A4U2Y4U3"/>
<dbReference type="SMART" id="SM00827">
    <property type="entry name" value="PKS_AT"/>
    <property type="match status" value="1"/>
</dbReference>
<evidence type="ECO:0000256" key="5">
    <source>
        <dbReference type="ARBA" id="ARBA00048462"/>
    </source>
</evidence>
<evidence type="ECO:0000313" key="8">
    <source>
        <dbReference type="Proteomes" id="UP000307841"/>
    </source>
</evidence>
<evidence type="ECO:0000256" key="2">
    <source>
        <dbReference type="ARBA" id="ARBA00013258"/>
    </source>
</evidence>
<evidence type="ECO:0000313" key="7">
    <source>
        <dbReference type="EMBL" id="TKI55075.1"/>
    </source>
</evidence>
<comment type="similarity">
    <text evidence="1">Belongs to the FabD family.</text>
</comment>
<keyword evidence="4 7" id="KW-0012">Acyltransferase</keyword>
<dbReference type="InterPro" id="IPR016035">
    <property type="entry name" value="Acyl_Trfase/lysoPLipase"/>
</dbReference>
<reference evidence="7 8" key="1">
    <citation type="submission" date="2019-04" db="EMBL/GenBank/DDBJ databases">
        <title>Whole genome sequencing of Brevibacillus sp. TGS2-1.</title>
        <authorList>
            <person name="Choi A."/>
        </authorList>
    </citation>
    <scope>NUCLEOTIDE SEQUENCE [LARGE SCALE GENOMIC DNA]</scope>
    <source>
        <strain evidence="7 8">TGS2-1</strain>
    </source>
</reference>
<dbReference type="InterPro" id="IPR004410">
    <property type="entry name" value="Malonyl_CoA-ACP_transAc_FabD"/>
</dbReference>
<dbReference type="InterPro" id="IPR050858">
    <property type="entry name" value="Mal-CoA-ACP_Trans/PKS_FabD"/>
</dbReference>
<evidence type="ECO:0000256" key="4">
    <source>
        <dbReference type="ARBA" id="ARBA00023315"/>
    </source>
</evidence>
<dbReference type="Gene3D" id="3.30.70.250">
    <property type="entry name" value="Malonyl-CoA ACP transacylase, ACP-binding"/>
    <property type="match status" value="1"/>
</dbReference>
<dbReference type="GO" id="GO:0004314">
    <property type="term" value="F:[acyl-carrier-protein] S-malonyltransferase activity"/>
    <property type="evidence" value="ECO:0007669"/>
    <property type="project" value="UniProtKB-EC"/>
</dbReference>